<dbReference type="AlphaFoldDB" id="A0A1J5QQN4"/>
<name>A0A1J5QQN4_9ZZZZ</name>
<reference evidence="2" key="1">
    <citation type="submission" date="2016-10" db="EMBL/GenBank/DDBJ databases">
        <title>Sequence of Gallionella enrichment culture.</title>
        <authorList>
            <person name="Poehlein A."/>
            <person name="Muehling M."/>
            <person name="Daniel R."/>
        </authorList>
    </citation>
    <scope>NUCLEOTIDE SEQUENCE</scope>
</reference>
<proteinExistence type="predicted"/>
<sequence>MVSARVVVGRVEARCMLIGPGGVARAGRTSDEVRRRRRRHVDSTAESAEQTGADLGRHGCGDDGLDGLPSRDVLPERRCGAAARRKARAGRGRDVGLPALDGAGELRGEPRLHERRQHDLALVALAQLGLRHRRERRLLDRGAVADAALRKAERRRPVGQCRQVDRLDHGWDVFDHGRRQPGGGSVLDRRCGRCRAVVRDG</sequence>
<gene>
    <name evidence="2" type="ORF">GALL_324730</name>
</gene>
<accession>A0A1J5QQN4</accession>
<evidence type="ECO:0000313" key="2">
    <source>
        <dbReference type="EMBL" id="OIQ85696.1"/>
    </source>
</evidence>
<dbReference type="EMBL" id="MLJW01000528">
    <property type="protein sequence ID" value="OIQ85696.1"/>
    <property type="molecule type" value="Genomic_DNA"/>
</dbReference>
<comment type="caution">
    <text evidence="2">The sequence shown here is derived from an EMBL/GenBank/DDBJ whole genome shotgun (WGS) entry which is preliminary data.</text>
</comment>
<feature type="region of interest" description="Disordered" evidence="1">
    <location>
        <begin position="23"/>
        <end position="110"/>
    </location>
</feature>
<evidence type="ECO:0000256" key="1">
    <source>
        <dbReference type="SAM" id="MobiDB-lite"/>
    </source>
</evidence>
<organism evidence="2">
    <name type="scientific">mine drainage metagenome</name>
    <dbReference type="NCBI Taxonomy" id="410659"/>
    <lineage>
        <taxon>unclassified sequences</taxon>
        <taxon>metagenomes</taxon>
        <taxon>ecological metagenomes</taxon>
    </lineage>
</organism>
<protein>
    <submittedName>
        <fullName evidence="2">Uncharacterized protein</fullName>
    </submittedName>
</protein>